<keyword evidence="2" id="KW-1185">Reference proteome</keyword>
<protein>
    <submittedName>
        <fullName evidence="1">Uncharacterized protein</fullName>
    </submittedName>
</protein>
<reference evidence="1 2" key="1">
    <citation type="submission" date="2020-06" db="EMBL/GenBank/DDBJ databases">
        <title>Genomic analysis of Salicibibacter sp. NKC5-3.</title>
        <authorList>
            <person name="Oh Y.J."/>
        </authorList>
    </citation>
    <scope>NUCLEOTIDE SEQUENCE [LARGE SCALE GENOMIC DNA]</scope>
    <source>
        <strain evidence="1 2">NKC5-3</strain>
    </source>
</reference>
<proteinExistence type="predicted"/>
<dbReference type="KEGG" id="scia:HUG15_10435"/>
<evidence type="ECO:0000313" key="2">
    <source>
        <dbReference type="Proteomes" id="UP000595823"/>
    </source>
</evidence>
<dbReference type="EMBL" id="CP054705">
    <property type="protein sequence ID" value="QQK75934.1"/>
    <property type="molecule type" value="Genomic_DNA"/>
</dbReference>
<sequence length="71" mass="8089">MTERVILRGKWVSIPIKRAQREDLAEGARLIVPLSHEGNDQASIVRLHQLQLTYTTCEWFAGFEETASAFC</sequence>
<evidence type="ECO:0000313" key="1">
    <source>
        <dbReference type="EMBL" id="QQK75934.1"/>
    </source>
</evidence>
<dbReference type="AlphaFoldDB" id="A0A7T7CBK8"/>
<dbReference type="Proteomes" id="UP000595823">
    <property type="component" value="Chromosome"/>
</dbReference>
<name>A0A7T7CBK8_9BACI</name>
<accession>A0A7T7CBK8</accession>
<organism evidence="1 2">
    <name type="scientific">Salicibibacter cibarius</name>
    <dbReference type="NCBI Taxonomy" id="2743000"/>
    <lineage>
        <taxon>Bacteria</taxon>
        <taxon>Bacillati</taxon>
        <taxon>Bacillota</taxon>
        <taxon>Bacilli</taxon>
        <taxon>Bacillales</taxon>
        <taxon>Bacillaceae</taxon>
        <taxon>Salicibibacter</taxon>
    </lineage>
</organism>
<gene>
    <name evidence="1" type="ORF">HUG15_10435</name>
</gene>